<proteinExistence type="predicted"/>
<reference evidence="2 3" key="1">
    <citation type="journal article" date="2016" name="Genome Biol. Evol.">
        <title>Draft genome sequence of an aflatoxigenic Aspergillus species, A. bombycis.</title>
        <authorList>
            <person name="Moore G.G."/>
            <person name="Mack B.M."/>
            <person name="Beltz S.B."/>
            <person name="Gilbert M.K."/>
        </authorList>
    </citation>
    <scope>NUCLEOTIDE SEQUENCE [LARGE SCALE GENOMIC DNA]</scope>
    <source>
        <strain evidence="3">NRRL 26010</strain>
    </source>
</reference>
<dbReference type="EMBL" id="LYCR01000023">
    <property type="protein sequence ID" value="OGM47411.1"/>
    <property type="molecule type" value="Genomic_DNA"/>
</dbReference>
<accession>A0A1F8A6R7</accession>
<dbReference type="InterPro" id="IPR013097">
    <property type="entry name" value="Dabb"/>
</dbReference>
<evidence type="ECO:0000259" key="1">
    <source>
        <dbReference type="PROSITE" id="PS51502"/>
    </source>
</evidence>
<gene>
    <name evidence="2" type="ORF">ABOM_002540</name>
</gene>
<dbReference type="Pfam" id="PF07876">
    <property type="entry name" value="Dabb"/>
    <property type="match status" value="1"/>
</dbReference>
<evidence type="ECO:0000313" key="2">
    <source>
        <dbReference type="EMBL" id="OGM47411.1"/>
    </source>
</evidence>
<dbReference type="STRING" id="109264.A0A1F8A6R7"/>
<dbReference type="PROSITE" id="PS51502">
    <property type="entry name" value="S_R_A_B_BARREL"/>
    <property type="match status" value="1"/>
</dbReference>
<protein>
    <submittedName>
        <fullName evidence="2">Stress responsive A/B barrel domain protein</fullName>
    </submittedName>
</protein>
<dbReference type="Gene3D" id="3.30.70.100">
    <property type="match status" value="1"/>
</dbReference>
<sequence>MPVYHIALFKLKSDADPLKVEKWKQQAHAMVGQVPGLLDLRADSPTEFTAPLAKGFDMAVVVLLDYLESLATFFTHPSHHEVNILYQEVCDHKSTIAYDIEF</sequence>
<dbReference type="SUPFAM" id="SSF54909">
    <property type="entry name" value="Dimeric alpha+beta barrel"/>
    <property type="match status" value="1"/>
</dbReference>
<dbReference type="InterPro" id="IPR011008">
    <property type="entry name" value="Dimeric_a/b-barrel"/>
</dbReference>
<dbReference type="AlphaFoldDB" id="A0A1F8A6R7"/>
<dbReference type="Proteomes" id="UP000179179">
    <property type="component" value="Unassembled WGS sequence"/>
</dbReference>
<name>A0A1F8A6R7_9EURO</name>
<organism evidence="2 3">
    <name type="scientific">Aspergillus bombycis</name>
    <dbReference type="NCBI Taxonomy" id="109264"/>
    <lineage>
        <taxon>Eukaryota</taxon>
        <taxon>Fungi</taxon>
        <taxon>Dikarya</taxon>
        <taxon>Ascomycota</taxon>
        <taxon>Pezizomycotina</taxon>
        <taxon>Eurotiomycetes</taxon>
        <taxon>Eurotiomycetidae</taxon>
        <taxon>Eurotiales</taxon>
        <taxon>Aspergillaceae</taxon>
        <taxon>Aspergillus</taxon>
    </lineage>
</organism>
<dbReference type="OrthoDB" id="42919at2759"/>
<evidence type="ECO:0000313" key="3">
    <source>
        <dbReference type="Proteomes" id="UP000179179"/>
    </source>
</evidence>
<feature type="domain" description="Stress-response A/B barrel" evidence="1">
    <location>
        <begin position="3"/>
        <end position="102"/>
    </location>
</feature>
<dbReference type="SMART" id="SM00886">
    <property type="entry name" value="Dabb"/>
    <property type="match status" value="1"/>
</dbReference>
<keyword evidence="3" id="KW-1185">Reference proteome</keyword>
<comment type="caution">
    <text evidence="2">The sequence shown here is derived from an EMBL/GenBank/DDBJ whole genome shotgun (WGS) entry which is preliminary data.</text>
</comment>
<dbReference type="GeneID" id="34445930"/>
<dbReference type="RefSeq" id="XP_022391128.1">
    <property type="nucleotide sequence ID" value="XM_022529670.1"/>
</dbReference>